<protein>
    <recommendedName>
        <fullName evidence="2">BSD domain-containing protein</fullName>
    </recommendedName>
</protein>
<feature type="compositionally biased region" description="Acidic residues" evidence="1">
    <location>
        <begin position="252"/>
        <end position="263"/>
    </location>
</feature>
<dbReference type="PANTHER" id="PTHR16019:SF5">
    <property type="entry name" value="BSD DOMAIN-CONTAINING PROTEIN 1"/>
    <property type="match status" value="1"/>
</dbReference>
<feature type="region of interest" description="Disordered" evidence="1">
    <location>
        <begin position="1"/>
        <end position="54"/>
    </location>
</feature>
<feature type="compositionally biased region" description="Basic and acidic residues" evidence="1">
    <location>
        <begin position="264"/>
        <end position="285"/>
    </location>
</feature>
<gene>
    <name evidence="3" type="ORF">Slati_0431300</name>
</gene>
<feature type="compositionally biased region" description="Basic and acidic residues" evidence="1">
    <location>
        <begin position="293"/>
        <end position="308"/>
    </location>
</feature>
<dbReference type="PROSITE" id="PS50858">
    <property type="entry name" value="BSD"/>
    <property type="match status" value="1"/>
</dbReference>
<reference evidence="3" key="1">
    <citation type="submission" date="2020-06" db="EMBL/GenBank/DDBJ databases">
        <authorList>
            <person name="Li T."/>
            <person name="Hu X."/>
            <person name="Zhang T."/>
            <person name="Song X."/>
            <person name="Zhang H."/>
            <person name="Dai N."/>
            <person name="Sheng W."/>
            <person name="Hou X."/>
            <person name="Wei L."/>
        </authorList>
    </citation>
    <scope>NUCLEOTIDE SEQUENCE</scope>
    <source>
        <strain evidence="3">KEN1</strain>
        <tissue evidence="3">Leaf</tissue>
    </source>
</reference>
<dbReference type="InterPro" id="IPR051494">
    <property type="entry name" value="BSD_domain-containing"/>
</dbReference>
<feature type="compositionally biased region" description="Acidic residues" evidence="1">
    <location>
        <begin position="465"/>
        <end position="485"/>
    </location>
</feature>
<accession>A0AAW2XZ65</accession>
<feature type="domain" description="BSD" evidence="2">
    <location>
        <begin position="179"/>
        <end position="231"/>
    </location>
</feature>
<dbReference type="InterPro" id="IPR005607">
    <property type="entry name" value="BSD_dom"/>
</dbReference>
<feature type="compositionally biased region" description="Basic and acidic residues" evidence="1">
    <location>
        <begin position="315"/>
        <end position="413"/>
    </location>
</feature>
<dbReference type="EMBL" id="JACGWN010000002">
    <property type="protein sequence ID" value="KAL0458041.1"/>
    <property type="molecule type" value="Genomic_DNA"/>
</dbReference>
<comment type="caution">
    <text evidence="3">The sequence shown here is derived from an EMBL/GenBank/DDBJ whole genome shotgun (WGS) entry which is preliminary data.</text>
</comment>
<dbReference type="SMART" id="SM00751">
    <property type="entry name" value="BSD"/>
    <property type="match status" value="1"/>
</dbReference>
<organism evidence="3">
    <name type="scientific">Sesamum latifolium</name>
    <dbReference type="NCBI Taxonomy" id="2727402"/>
    <lineage>
        <taxon>Eukaryota</taxon>
        <taxon>Viridiplantae</taxon>
        <taxon>Streptophyta</taxon>
        <taxon>Embryophyta</taxon>
        <taxon>Tracheophyta</taxon>
        <taxon>Spermatophyta</taxon>
        <taxon>Magnoliopsida</taxon>
        <taxon>eudicotyledons</taxon>
        <taxon>Gunneridae</taxon>
        <taxon>Pentapetalae</taxon>
        <taxon>asterids</taxon>
        <taxon>lamiids</taxon>
        <taxon>Lamiales</taxon>
        <taxon>Pedaliaceae</taxon>
        <taxon>Sesamum</taxon>
    </lineage>
</organism>
<dbReference type="AlphaFoldDB" id="A0AAW2XZ65"/>
<dbReference type="SUPFAM" id="SSF140383">
    <property type="entry name" value="BSD domain-like"/>
    <property type="match status" value="1"/>
</dbReference>
<dbReference type="PANTHER" id="PTHR16019">
    <property type="entry name" value="SYNAPSE-ASSOCIATED PROTEIN"/>
    <property type="match status" value="1"/>
</dbReference>
<sequence length="485" mass="53829">MNFFKSILLDDPDPPKPENPHEPGPSSPLKTPREDRNPSDDAQDGDSDGWSFGGLIKTLSTRSESVIETYRKDLLEFGSGLKKETEVIREAASRAVKDLPASLEAGTSALDGVLKSTAEIISKETRQVFASDGEPDTPETNRSLNSGRYSWFEAQLSGIQSDLNTFCEEPEDVEEYKKWKLRFELEDKRDEIEGLIGENGTLEGVYEKVVPSAVDHETFWCRFFYRVDKLKQQERVRANLVKRAISVDDDDDELSWDVDDDEEKNGNGDEAMSGKKVDGVGDKSVSDGSLNLVEKKEGPNDGLFDGKEQGNANVHDGDGDKSNVIELGRKSSGDVSLDEKEVKSDEVALKSDEKVKSEESGNEKNDEHAKVKSEGSIQDKNDENEKVKSDEIVKEGSNKVVGVEKGESGEKSDVPVVVNHQAKMEEEELEWDEIEDIGSGDEGKIATAAHGERPNRVELRKQLNDAEDDEDLSWDIEDDDEPVKT</sequence>
<evidence type="ECO:0000313" key="3">
    <source>
        <dbReference type="EMBL" id="KAL0458041.1"/>
    </source>
</evidence>
<dbReference type="Pfam" id="PF03909">
    <property type="entry name" value="BSD"/>
    <property type="match status" value="1"/>
</dbReference>
<dbReference type="InterPro" id="IPR035925">
    <property type="entry name" value="BSD_dom_sf"/>
</dbReference>
<proteinExistence type="predicted"/>
<evidence type="ECO:0000256" key="1">
    <source>
        <dbReference type="SAM" id="MobiDB-lite"/>
    </source>
</evidence>
<name>A0AAW2XZ65_9LAMI</name>
<dbReference type="GO" id="GO:0005737">
    <property type="term" value="C:cytoplasm"/>
    <property type="evidence" value="ECO:0007669"/>
    <property type="project" value="TreeGrafter"/>
</dbReference>
<feature type="compositionally biased region" description="Acidic residues" evidence="1">
    <location>
        <begin position="425"/>
        <end position="439"/>
    </location>
</feature>
<feature type="region of interest" description="Disordered" evidence="1">
    <location>
        <begin position="252"/>
        <end position="485"/>
    </location>
</feature>
<evidence type="ECO:0000259" key="2">
    <source>
        <dbReference type="PROSITE" id="PS50858"/>
    </source>
</evidence>
<reference evidence="3" key="2">
    <citation type="journal article" date="2024" name="Plant">
        <title>Genomic evolution and insights into agronomic trait innovations of Sesamum species.</title>
        <authorList>
            <person name="Miao H."/>
            <person name="Wang L."/>
            <person name="Qu L."/>
            <person name="Liu H."/>
            <person name="Sun Y."/>
            <person name="Le M."/>
            <person name="Wang Q."/>
            <person name="Wei S."/>
            <person name="Zheng Y."/>
            <person name="Lin W."/>
            <person name="Duan Y."/>
            <person name="Cao H."/>
            <person name="Xiong S."/>
            <person name="Wang X."/>
            <person name="Wei L."/>
            <person name="Li C."/>
            <person name="Ma Q."/>
            <person name="Ju M."/>
            <person name="Zhao R."/>
            <person name="Li G."/>
            <person name="Mu C."/>
            <person name="Tian Q."/>
            <person name="Mei H."/>
            <person name="Zhang T."/>
            <person name="Gao T."/>
            <person name="Zhang H."/>
        </authorList>
    </citation>
    <scope>NUCLEOTIDE SEQUENCE</scope>
    <source>
        <strain evidence="3">KEN1</strain>
    </source>
</reference>
<feature type="compositionally biased region" description="Basic and acidic residues" evidence="1">
    <location>
        <begin position="450"/>
        <end position="464"/>
    </location>
</feature>
<dbReference type="Gene3D" id="1.10.3970.10">
    <property type="entry name" value="BSD domain"/>
    <property type="match status" value="1"/>
</dbReference>